<evidence type="ECO:0000313" key="2">
    <source>
        <dbReference type="Proteomes" id="UP000009183"/>
    </source>
</evidence>
<dbReference type="InParanoid" id="D7TN37"/>
<proteinExistence type="predicted"/>
<keyword evidence="2" id="KW-1185">Reference proteome</keyword>
<sequence length="58" mass="6767">MAPWGGAHLAFPRSARSMTLRCLFPVNLIDSRQQFLQQLTLFINFEKKEKENKNHGHI</sequence>
<name>D7TN37_VITVI</name>
<organism evidence="1 2">
    <name type="scientific">Vitis vinifera</name>
    <name type="common">Grape</name>
    <dbReference type="NCBI Taxonomy" id="29760"/>
    <lineage>
        <taxon>Eukaryota</taxon>
        <taxon>Viridiplantae</taxon>
        <taxon>Streptophyta</taxon>
        <taxon>Embryophyta</taxon>
        <taxon>Tracheophyta</taxon>
        <taxon>Spermatophyta</taxon>
        <taxon>Magnoliopsida</taxon>
        <taxon>eudicotyledons</taxon>
        <taxon>Gunneridae</taxon>
        <taxon>Pentapetalae</taxon>
        <taxon>rosids</taxon>
        <taxon>Vitales</taxon>
        <taxon>Vitaceae</taxon>
        <taxon>Viteae</taxon>
        <taxon>Vitis</taxon>
    </lineage>
</organism>
<dbReference type="PaxDb" id="29760-VIT_02s0154g00360.t01"/>
<gene>
    <name evidence="1" type="ordered locus">VIT_02s0154g00360</name>
</gene>
<dbReference type="Proteomes" id="UP000009183">
    <property type="component" value="Chromosome 2"/>
</dbReference>
<evidence type="ECO:0000313" key="1">
    <source>
        <dbReference type="EMBL" id="CBI31910.3"/>
    </source>
</evidence>
<dbReference type="EMBL" id="FN596001">
    <property type="protein sequence ID" value="CBI31910.3"/>
    <property type="molecule type" value="Genomic_DNA"/>
</dbReference>
<reference evidence="2" key="1">
    <citation type="journal article" date="2007" name="Nature">
        <title>The grapevine genome sequence suggests ancestral hexaploidization in major angiosperm phyla.</title>
        <authorList>
            <consortium name="The French-Italian Public Consortium for Grapevine Genome Characterization."/>
            <person name="Jaillon O."/>
            <person name="Aury J.-M."/>
            <person name="Noel B."/>
            <person name="Policriti A."/>
            <person name="Clepet C."/>
            <person name="Casagrande A."/>
            <person name="Choisne N."/>
            <person name="Aubourg S."/>
            <person name="Vitulo N."/>
            <person name="Jubin C."/>
            <person name="Vezzi A."/>
            <person name="Legeai F."/>
            <person name="Hugueney P."/>
            <person name="Dasilva C."/>
            <person name="Horner D."/>
            <person name="Mica E."/>
            <person name="Jublot D."/>
            <person name="Poulain J."/>
            <person name="Bruyere C."/>
            <person name="Billault A."/>
            <person name="Segurens B."/>
            <person name="Gouyvenoux M."/>
            <person name="Ugarte E."/>
            <person name="Cattonaro F."/>
            <person name="Anthouard V."/>
            <person name="Vico V."/>
            <person name="Del Fabbro C."/>
            <person name="Alaux M."/>
            <person name="Di Gaspero G."/>
            <person name="Dumas V."/>
            <person name="Felice N."/>
            <person name="Paillard S."/>
            <person name="Juman I."/>
            <person name="Moroldo M."/>
            <person name="Scalabrin S."/>
            <person name="Canaguier A."/>
            <person name="Le Clainche I."/>
            <person name="Malacrida G."/>
            <person name="Durand E."/>
            <person name="Pesole G."/>
            <person name="Laucou V."/>
            <person name="Chatelet P."/>
            <person name="Merdinoglu D."/>
            <person name="Delledonne M."/>
            <person name="Pezzotti M."/>
            <person name="Lecharny A."/>
            <person name="Scarpelli C."/>
            <person name="Artiguenave F."/>
            <person name="Pe M.E."/>
            <person name="Valle G."/>
            <person name="Morgante M."/>
            <person name="Caboche M."/>
            <person name="Adam-Blondon A.-F."/>
            <person name="Weissenbach J."/>
            <person name="Quetier F."/>
            <person name="Wincker P."/>
        </authorList>
    </citation>
    <scope>NUCLEOTIDE SEQUENCE [LARGE SCALE GENOMIC DNA]</scope>
    <source>
        <strain evidence="2">cv. Pinot noir / PN40024</strain>
    </source>
</reference>
<protein>
    <submittedName>
        <fullName evidence="1">Uncharacterized protein</fullName>
    </submittedName>
</protein>
<dbReference type="HOGENOM" id="CLU_2982995_0_0_1"/>
<accession>D7TN37</accession>
<dbReference type="AlphaFoldDB" id="D7TN37"/>